<feature type="transmembrane region" description="Helical" evidence="2">
    <location>
        <begin position="12"/>
        <end position="32"/>
    </location>
</feature>
<name>A0A520MBA7_9GAMM</name>
<dbReference type="EMBL" id="SHBM01000008">
    <property type="protein sequence ID" value="RZO18439.1"/>
    <property type="molecule type" value="Genomic_DNA"/>
</dbReference>
<feature type="transmembrane region" description="Helical" evidence="2">
    <location>
        <begin position="364"/>
        <end position="389"/>
    </location>
</feature>
<dbReference type="Gene3D" id="1.20.1250.20">
    <property type="entry name" value="MFS general substrate transporter like domains"/>
    <property type="match status" value="2"/>
</dbReference>
<dbReference type="InterPro" id="IPR036259">
    <property type="entry name" value="MFS_trans_sf"/>
</dbReference>
<feature type="transmembrane region" description="Helical" evidence="2">
    <location>
        <begin position="319"/>
        <end position="344"/>
    </location>
</feature>
<reference evidence="3 4" key="1">
    <citation type="submission" date="2019-02" db="EMBL/GenBank/DDBJ databases">
        <title>Prokaryotic population dynamics and viral predation in marine succession experiment using metagenomics: the confinement effect.</title>
        <authorList>
            <person name="Haro-Moreno J.M."/>
            <person name="Rodriguez-Valera F."/>
            <person name="Lopez-Perez M."/>
        </authorList>
    </citation>
    <scope>NUCLEOTIDE SEQUENCE [LARGE SCALE GENOMIC DNA]</scope>
    <source>
        <strain evidence="3">MED-G167</strain>
    </source>
</reference>
<feature type="transmembrane region" description="Helical" evidence="2">
    <location>
        <begin position="257"/>
        <end position="276"/>
    </location>
</feature>
<keyword evidence="2" id="KW-0812">Transmembrane</keyword>
<gene>
    <name evidence="3" type="ORF">EVB00_01060</name>
</gene>
<evidence type="ECO:0000313" key="4">
    <source>
        <dbReference type="Proteomes" id="UP000318359"/>
    </source>
</evidence>
<dbReference type="GO" id="GO:0008643">
    <property type="term" value="P:carbohydrate transport"/>
    <property type="evidence" value="ECO:0007669"/>
    <property type="project" value="InterPro"/>
</dbReference>
<dbReference type="AlphaFoldDB" id="A0A520MBA7"/>
<protein>
    <submittedName>
        <fullName evidence="3">MFS transporter</fullName>
    </submittedName>
</protein>
<feature type="transmembrane region" description="Helical" evidence="2">
    <location>
        <begin position="78"/>
        <end position="97"/>
    </location>
</feature>
<proteinExistence type="inferred from homology"/>
<dbReference type="SUPFAM" id="SSF103473">
    <property type="entry name" value="MFS general substrate transporter"/>
    <property type="match status" value="1"/>
</dbReference>
<feature type="transmembrane region" description="Helical" evidence="2">
    <location>
        <begin position="409"/>
        <end position="427"/>
    </location>
</feature>
<organism evidence="3 4">
    <name type="scientific">SAR86 cluster bacterium</name>
    <dbReference type="NCBI Taxonomy" id="2030880"/>
    <lineage>
        <taxon>Bacteria</taxon>
        <taxon>Pseudomonadati</taxon>
        <taxon>Pseudomonadota</taxon>
        <taxon>Gammaproteobacteria</taxon>
        <taxon>SAR86 cluster</taxon>
    </lineage>
</organism>
<feature type="transmembrane region" description="Helical" evidence="2">
    <location>
        <begin position="288"/>
        <end position="307"/>
    </location>
</feature>
<comment type="caution">
    <text evidence="3">The sequence shown here is derived from an EMBL/GenBank/DDBJ whole genome shotgun (WGS) entry which is preliminary data.</text>
</comment>
<keyword evidence="2" id="KW-1133">Transmembrane helix</keyword>
<comment type="similarity">
    <text evidence="1">Belongs to the sodium:galactoside symporter (TC 2.A.2) family.</text>
</comment>
<sequence>MISNSSKLSYALLNFSGAAAAMPIVVYILPYFALNFGLGLTAVGLIFTLGRFFDIFTDPIMGTLIDRYPSRWGKHKHWIALSIPILMCSTVLLYLPVNSNPSNWYLFIGLFLLYSGFTLSVITQYSWSVYLAPTYDDKTNLLTLREAVNVFFSLLVLAIPAFVELYFKSPIETKIISIGIFVLVMLPIIGITALIKVPDSKDISAKPINPFKAFKTFFFNRNLKIVTLTGILIVTAQGSQGALALFVIDYVLELPEYSARMILLYFASAIIGLQFWRKLALRINKHKAAYYCCIYVFTMSFLSYLGWEFYLIDNPQYMLLGSCVMFVLIGLAYAGVNPLLIAMVGDLAKQDMEKYNQDRSASMYSFLTTFLKFGNAFAASIPYLILGIFSVFDPSLGINNSVESLNLLWSLYIFIPIICYLISIFLIKQYKYKF</sequence>
<evidence type="ECO:0000256" key="2">
    <source>
        <dbReference type="SAM" id="Phobius"/>
    </source>
</evidence>
<dbReference type="Pfam" id="PF13347">
    <property type="entry name" value="MFS_2"/>
    <property type="match status" value="1"/>
</dbReference>
<feature type="transmembrane region" description="Helical" evidence="2">
    <location>
        <begin position="175"/>
        <end position="195"/>
    </location>
</feature>
<feature type="transmembrane region" description="Helical" evidence="2">
    <location>
        <begin position="38"/>
        <end position="57"/>
    </location>
</feature>
<dbReference type="Proteomes" id="UP000318359">
    <property type="component" value="Unassembled WGS sequence"/>
</dbReference>
<dbReference type="InterPro" id="IPR039672">
    <property type="entry name" value="MFS_2"/>
</dbReference>
<dbReference type="PANTHER" id="PTHR11328">
    <property type="entry name" value="MAJOR FACILITATOR SUPERFAMILY DOMAIN-CONTAINING PROTEIN"/>
    <property type="match status" value="1"/>
</dbReference>
<evidence type="ECO:0000313" key="3">
    <source>
        <dbReference type="EMBL" id="RZO18439.1"/>
    </source>
</evidence>
<dbReference type="GO" id="GO:0005886">
    <property type="term" value="C:plasma membrane"/>
    <property type="evidence" value="ECO:0007669"/>
    <property type="project" value="TreeGrafter"/>
</dbReference>
<feature type="transmembrane region" description="Helical" evidence="2">
    <location>
        <begin position="142"/>
        <end position="163"/>
    </location>
</feature>
<accession>A0A520MBA7</accession>
<dbReference type="PANTHER" id="PTHR11328:SF24">
    <property type="entry name" value="MAJOR FACILITATOR SUPERFAMILY (MFS) PROFILE DOMAIN-CONTAINING PROTEIN"/>
    <property type="match status" value="1"/>
</dbReference>
<feature type="transmembrane region" description="Helical" evidence="2">
    <location>
        <begin position="103"/>
        <end position="122"/>
    </location>
</feature>
<dbReference type="GO" id="GO:0015293">
    <property type="term" value="F:symporter activity"/>
    <property type="evidence" value="ECO:0007669"/>
    <property type="project" value="InterPro"/>
</dbReference>
<keyword evidence="2" id="KW-0472">Membrane</keyword>
<evidence type="ECO:0000256" key="1">
    <source>
        <dbReference type="ARBA" id="ARBA00009617"/>
    </source>
</evidence>
<feature type="transmembrane region" description="Helical" evidence="2">
    <location>
        <begin position="225"/>
        <end position="251"/>
    </location>
</feature>